<dbReference type="Pfam" id="PF21294">
    <property type="entry name" value="Polysacc_lyase_14"/>
    <property type="match status" value="1"/>
</dbReference>
<keyword evidence="2" id="KW-0732">Signal</keyword>
<organism evidence="4 5">
    <name type="scientific">Trametes pubescens</name>
    <name type="common">White-rot fungus</name>
    <dbReference type="NCBI Taxonomy" id="154538"/>
    <lineage>
        <taxon>Eukaryota</taxon>
        <taxon>Fungi</taxon>
        <taxon>Dikarya</taxon>
        <taxon>Basidiomycota</taxon>
        <taxon>Agaricomycotina</taxon>
        <taxon>Agaricomycetes</taxon>
        <taxon>Polyporales</taxon>
        <taxon>Polyporaceae</taxon>
        <taxon>Trametes</taxon>
    </lineage>
</organism>
<dbReference type="OMA" id="SMQAHYP"/>
<keyword evidence="5" id="KW-1185">Reference proteome</keyword>
<feature type="chain" id="PRO_5012137700" description="Polysaccharide lyase 14 domain-containing protein" evidence="2">
    <location>
        <begin position="21"/>
        <end position="399"/>
    </location>
</feature>
<reference evidence="4 5" key="1">
    <citation type="submission" date="2016-10" db="EMBL/GenBank/DDBJ databases">
        <title>Genome sequence of the basidiomycete white-rot fungus Trametes pubescens.</title>
        <authorList>
            <person name="Makela M.R."/>
            <person name="Granchi Z."/>
            <person name="Peng M."/>
            <person name="De Vries R.P."/>
            <person name="Grigoriev I."/>
            <person name="Riley R."/>
            <person name="Hilden K."/>
        </authorList>
    </citation>
    <scope>NUCLEOTIDE SEQUENCE [LARGE SCALE GENOMIC DNA]</scope>
    <source>
        <strain evidence="4 5">FBCC735</strain>
    </source>
</reference>
<feature type="region of interest" description="Disordered" evidence="1">
    <location>
        <begin position="92"/>
        <end position="114"/>
    </location>
</feature>
<dbReference type="PANTHER" id="PTHR40124">
    <property type="match status" value="1"/>
</dbReference>
<feature type="domain" description="Polysaccharide lyase 14" evidence="3">
    <location>
        <begin position="174"/>
        <end position="391"/>
    </location>
</feature>
<comment type="caution">
    <text evidence="4">The sequence shown here is derived from an EMBL/GenBank/DDBJ whole genome shotgun (WGS) entry which is preliminary data.</text>
</comment>
<evidence type="ECO:0000313" key="4">
    <source>
        <dbReference type="EMBL" id="OJT06250.1"/>
    </source>
</evidence>
<dbReference type="InterPro" id="IPR048958">
    <property type="entry name" value="Polysacc_lyase_14"/>
</dbReference>
<evidence type="ECO:0000256" key="1">
    <source>
        <dbReference type="SAM" id="MobiDB-lite"/>
    </source>
</evidence>
<evidence type="ECO:0000256" key="2">
    <source>
        <dbReference type="SAM" id="SignalP"/>
    </source>
</evidence>
<dbReference type="EMBL" id="MNAD01001337">
    <property type="protein sequence ID" value="OJT06250.1"/>
    <property type="molecule type" value="Genomic_DNA"/>
</dbReference>
<gene>
    <name evidence="4" type="ORF">TRAPUB_2931</name>
</gene>
<evidence type="ECO:0000313" key="5">
    <source>
        <dbReference type="Proteomes" id="UP000184267"/>
    </source>
</evidence>
<protein>
    <recommendedName>
        <fullName evidence="3">Polysaccharide lyase 14 domain-containing protein</fullName>
    </recommendedName>
</protein>
<dbReference type="Proteomes" id="UP000184267">
    <property type="component" value="Unassembled WGS sequence"/>
</dbReference>
<sequence>MYAFTTLLTFLAIGSASVSAVPMHHRRTCKPHSRISQGSSVSTTVLESSTVAVSSATVTSGILAVSTKVSSSVEASSTKVVSTTESSVAASSTKASSTKAASTSKASSTKTSSTAAATSTGVVSSLLKKLFPVTHSAFWTTSTASTDALPLADSTLGITNLLKALTHNYVKAPDGKQSMQATYPKGSYTFTHSPQGGLSFYATGPSSVSLDDAKEATFSYSVYFEDDFAFNKGGKLPGFYGGDDATTAVSCSGGRRDDTCWSTRFMWRTGGAGEAYTYLPPDFSANQAVCNVGPFSTCNDVYGASVGRGSWTFKAGTRTTIGQRVRLNDVGQENGELEIFVEGESIFTVKGLVFRDKDAGRIRGIQMQTFFGGSDSSWASPKDQSTYFSDFSVAVTEKL</sequence>
<dbReference type="AlphaFoldDB" id="A0A1M2VF93"/>
<evidence type="ECO:0000259" key="3">
    <source>
        <dbReference type="Pfam" id="PF21294"/>
    </source>
</evidence>
<accession>A0A1M2VF93</accession>
<dbReference type="OrthoDB" id="3337916at2759"/>
<dbReference type="PANTHER" id="PTHR40124:SF1">
    <property type="entry name" value="DISAGGREGATASE RELATED REPEAT PROTEIN"/>
    <property type="match status" value="1"/>
</dbReference>
<name>A0A1M2VF93_TRAPU</name>
<dbReference type="Gene3D" id="2.60.120.200">
    <property type="match status" value="1"/>
</dbReference>
<proteinExistence type="predicted"/>
<feature type="signal peptide" evidence="2">
    <location>
        <begin position="1"/>
        <end position="20"/>
    </location>
</feature>